<gene>
    <name evidence="1" type="ORF">HJG63_008503</name>
</gene>
<comment type="caution">
    <text evidence="1">The sequence shown here is derived from an EMBL/GenBank/DDBJ whole genome shotgun (WGS) entry which is preliminary data.</text>
</comment>
<organism evidence="1 2">
    <name type="scientific">Rousettus aegyptiacus</name>
    <name type="common">Egyptian fruit bat</name>
    <name type="synonym">Pteropus aegyptiacus</name>
    <dbReference type="NCBI Taxonomy" id="9407"/>
    <lineage>
        <taxon>Eukaryota</taxon>
        <taxon>Metazoa</taxon>
        <taxon>Chordata</taxon>
        <taxon>Craniata</taxon>
        <taxon>Vertebrata</taxon>
        <taxon>Euteleostomi</taxon>
        <taxon>Mammalia</taxon>
        <taxon>Eutheria</taxon>
        <taxon>Laurasiatheria</taxon>
        <taxon>Chiroptera</taxon>
        <taxon>Yinpterochiroptera</taxon>
        <taxon>Pteropodoidea</taxon>
        <taxon>Pteropodidae</taxon>
        <taxon>Rousettinae</taxon>
        <taxon>Rousettus</taxon>
    </lineage>
</organism>
<keyword evidence="2" id="KW-1185">Reference proteome</keyword>
<dbReference type="Proteomes" id="UP000593571">
    <property type="component" value="Unassembled WGS sequence"/>
</dbReference>
<evidence type="ECO:0000313" key="1">
    <source>
        <dbReference type="EMBL" id="KAF6422661.1"/>
    </source>
</evidence>
<dbReference type="EMBL" id="JACASE010000012">
    <property type="protein sequence ID" value="KAF6422661.1"/>
    <property type="molecule type" value="Genomic_DNA"/>
</dbReference>
<evidence type="ECO:0000313" key="2">
    <source>
        <dbReference type="Proteomes" id="UP000593571"/>
    </source>
</evidence>
<proteinExistence type="predicted"/>
<sequence length="122" mass="13525">MPGRSLQLDRLPAVPGCCCCCCFSLSLFWGSFFLLLQGSVGNAPAPSPRQSLGNLQPLIYDLMNYFIRQGEVTFGSQMYANKDCDRTTYDLKLEVCVGGGWVTPHHPPRQLESLVNLDPLKL</sequence>
<reference evidence="1 2" key="1">
    <citation type="journal article" date="2020" name="Nature">
        <title>Six reference-quality genomes reveal evolution of bat adaptations.</title>
        <authorList>
            <person name="Jebb D."/>
            <person name="Huang Z."/>
            <person name="Pippel M."/>
            <person name="Hughes G.M."/>
            <person name="Lavrichenko K."/>
            <person name="Devanna P."/>
            <person name="Winkler S."/>
            <person name="Jermiin L.S."/>
            <person name="Skirmuntt E.C."/>
            <person name="Katzourakis A."/>
            <person name="Burkitt-Gray L."/>
            <person name="Ray D.A."/>
            <person name="Sullivan K.A.M."/>
            <person name="Roscito J.G."/>
            <person name="Kirilenko B.M."/>
            <person name="Davalos L.M."/>
            <person name="Corthals A.P."/>
            <person name="Power M.L."/>
            <person name="Jones G."/>
            <person name="Ransome R.D."/>
            <person name="Dechmann D.K.N."/>
            <person name="Locatelli A.G."/>
            <person name="Puechmaille S.J."/>
            <person name="Fedrigo O."/>
            <person name="Jarvis E.D."/>
            <person name="Hiller M."/>
            <person name="Vernes S.C."/>
            <person name="Myers E.W."/>
            <person name="Teeling E.C."/>
        </authorList>
    </citation>
    <scope>NUCLEOTIDE SEQUENCE [LARGE SCALE GENOMIC DNA]</scope>
    <source>
        <strain evidence="1">MRouAeg1</strain>
        <tissue evidence="1">Muscle</tissue>
    </source>
</reference>
<accession>A0A7J8DHQ5</accession>
<protein>
    <submittedName>
        <fullName evidence="1">Uncharacterized protein</fullName>
    </submittedName>
</protein>
<dbReference type="AlphaFoldDB" id="A0A7J8DHQ5"/>
<name>A0A7J8DHQ5_ROUAE</name>